<dbReference type="FunFam" id="3.30.70.3550:FF:000001">
    <property type="entry name" value="Leucyl/phenylalanyl-tRNA--protein transferase"/>
    <property type="match status" value="1"/>
</dbReference>
<dbReference type="Pfam" id="PF03588">
    <property type="entry name" value="Leu_Phe_trans"/>
    <property type="match status" value="1"/>
</dbReference>
<dbReference type="AlphaFoldDB" id="A0A9X2WLQ1"/>
<dbReference type="GO" id="GO:0008914">
    <property type="term" value="F:leucyl-tRNA--protein transferase activity"/>
    <property type="evidence" value="ECO:0007669"/>
    <property type="project" value="UniProtKB-UniRule"/>
</dbReference>
<evidence type="ECO:0000256" key="15">
    <source>
        <dbReference type="HAMAP-Rule" id="MF_00688"/>
    </source>
</evidence>
<dbReference type="Gene3D" id="3.30.70.3550">
    <property type="entry name" value="Leucyl/phenylalanyl-tRNA-protein transferase, N-terminal domain"/>
    <property type="match status" value="1"/>
</dbReference>
<dbReference type="EMBL" id="JAMTCD010000006">
    <property type="protein sequence ID" value="MCT7941455.1"/>
    <property type="molecule type" value="Genomic_DNA"/>
</dbReference>
<comment type="catalytic activity">
    <reaction evidence="5 15">
        <text>L-phenylalanyl-tRNA(Phe) + an N-terminal L-alpha-aminoacyl-[protein] = an N-terminal L-phenylalanyl-L-alpha-aminoacyl-[protein] + tRNA(Phe)</text>
        <dbReference type="Rhea" id="RHEA:43632"/>
        <dbReference type="Rhea" id="RHEA-COMP:9668"/>
        <dbReference type="Rhea" id="RHEA-COMP:9699"/>
        <dbReference type="Rhea" id="RHEA-COMP:10636"/>
        <dbReference type="Rhea" id="RHEA-COMP:10637"/>
        <dbReference type="ChEBI" id="CHEBI:78442"/>
        <dbReference type="ChEBI" id="CHEBI:78531"/>
        <dbReference type="ChEBI" id="CHEBI:78597"/>
        <dbReference type="ChEBI" id="CHEBI:83561"/>
        <dbReference type="EC" id="2.3.2.6"/>
    </reaction>
</comment>
<name>A0A9X2WLQ1_9GAMM</name>
<evidence type="ECO:0000256" key="14">
    <source>
        <dbReference type="ARBA" id="ARBA00083640"/>
    </source>
</evidence>
<evidence type="ECO:0000256" key="2">
    <source>
        <dbReference type="ARBA" id="ARBA00022490"/>
    </source>
</evidence>
<evidence type="ECO:0000256" key="11">
    <source>
        <dbReference type="ARBA" id="ARBA00074372"/>
    </source>
</evidence>
<dbReference type="InterPro" id="IPR042203">
    <property type="entry name" value="Leu/Phe-tRNA_Trfase_C"/>
</dbReference>
<dbReference type="InterPro" id="IPR042221">
    <property type="entry name" value="Leu/Phe-tRNA_Trfase_N"/>
</dbReference>
<comment type="function">
    <text evidence="8 15">Functions in the N-end rule pathway of protein degradation where it conjugates Leu, Phe and, less efficiently, Met from aminoacyl-tRNAs to the N-termini of proteins containing an N-terminal arginine or lysine.</text>
</comment>
<dbReference type="Gene3D" id="3.40.630.70">
    <property type="entry name" value="Leucyl/phenylalanyl-tRNA-protein transferase, C-terminal domain"/>
    <property type="match status" value="1"/>
</dbReference>
<evidence type="ECO:0000313" key="16">
    <source>
        <dbReference type="EMBL" id="MCT7941455.1"/>
    </source>
</evidence>
<comment type="catalytic activity">
    <reaction evidence="6 15">
        <text>N-terminal L-arginyl-[protein] + L-leucyl-tRNA(Leu) = N-terminal L-leucyl-L-arginyl-[protein] + tRNA(Leu) + H(+)</text>
        <dbReference type="Rhea" id="RHEA:50416"/>
        <dbReference type="Rhea" id="RHEA-COMP:9613"/>
        <dbReference type="Rhea" id="RHEA-COMP:9622"/>
        <dbReference type="Rhea" id="RHEA-COMP:12672"/>
        <dbReference type="Rhea" id="RHEA-COMP:12673"/>
        <dbReference type="ChEBI" id="CHEBI:15378"/>
        <dbReference type="ChEBI" id="CHEBI:64719"/>
        <dbReference type="ChEBI" id="CHEBI:78442"/>
        <dbReference type="ChEBI" id="CHEBI:78494"/>
        <dbReference type="ChEBI" id="CHEBI:133044"/>
        <dbReference type="EC" id="2.3.2.6"/>
    </reaction>
</comment>
<proteinExistence type="inferred from homology"/>
<evidence type="ECO:0000313" key="17">
    <source>
        <dbReference type="Proteomes" id="UP001155546"/>
    </source>
</evidence>
<evidence type="ECO:0000256" key="9">
    <source>
        <dbReference type="ARBA" id="ARBA00061535"/>
    </source>
</evidence>
<evidence type="ECO:0000256" key="13">
    <source>
        <dbReference type="ARBA" id="ARBA00077165"/>
    </source>
</evidence>
<evidence type="ECO:0000256" key="6">
    <source>
        <dbReference type="ARBA" id="ARBA00050652"/>
    </source>
</evidence>
<evidence type="ECO:0000256" key="4">
    <source>
        <dbReference type="ARBA" id="ARBA00023315"/>
    </source>
</evidence>
<dbReference type="GO" id="GO:0030163">
    <property type="term" value="P:protein catabolic process"/>
    <property type="evidence" value="ECO:0007669"/>
    <property type="project" value="UniProtKB-UniRule"/>
</dbReference>
<keyword evidence="4 15" id="KW-0012">Acyltransferase</keyword>
<keyword evidence="2 15" id="KW-0963">Cytoplasm</keyword>
<dbReference type="SUPFAM" id="SSF55729">
    <property type="entry name" value="Acyl-CoA N-acyltransferases (Nat)"/>
    <property type="match status" value="1"/>
</dbReference>
<dbReference type="PANTHER" id="PTHR30098:SF2">
    <property type="entry name" value="LEUCYL_PHENYLALANYL-TRNA--PROTEIN TRANSFERASE"/>
    <property type="match status" value="1"/>
</dbReference>
<comment type="catalytic activity">
    <reaction evidence="7 15">
        <text>N-terminal L-lysyl-[protein] + L-leucyl-tRNA(Leu) = N-terminal L-leucyl-L-lysyl-[protein] + tRNA(Leu) + H(+)</text>
        <dbReference type="Rhea" id="RHEA:12340"/>
        <dbReference type="Rhea" id="RHEA-COMP:9613"/>
        <dbReference type="Rhea" id="RHEA-COMP:9622"/>
        <dbReference type="Rhea" id="RHEA-COMP:12670"/>
        <dbReference type="Rhea" id="RHEA-COMP:12671"/>
        <dbReference type="ChEBI" id="CHEBI:15378"/>
        <dbReference type="ChEBI" id="CHEBI:65249"/>
        <dbReference type="ChEBI" id="CHEBI:78442"/>
        <dbReference type="ChEBI" id="CHEBI:78494"/>
        <dbReference type="ChEBI" id="CHEBI:133043"/>
        <dbReference type="EC" id="2.3.2.6"/>
    </reaction>
</comment>
<evidence type="ECO:0000256" key="12">
    <source>
        <dbReference type="ARBA" id="ARBA00077136"/>
    </source>
</evidence>
<evidence type="ECO:0000256" key="1">
    <source>
        <dbReference type="ARBA" id="ARBA00004496"/>
    </source>
</evidence>
<sequence>MNSLSYLNDLINFPAPEEALAEPNGLLAVGGDLSPARLLEAYYHGIFPWFNAEDPILWWSPSPRAVFVPKLNFGSRSLRKTLKHATWKYTINHAFLDVMAGCAQPRSYQQGTWITPQIQMAYYELHLQGFAHSFEVWDEDRLVGGLYGIPVGNIFCGESMFHRQTNASKAAFTLLNQHLAKHDFALIDAQLINPHLVNLGAKAITRASFLSILRQKRTNLVAPEMWLKQEVKFEL</sequence>
<protein>
    <recommendedName>
        <fullName evidence="11 15">Leucyl/phenylalanyl-tRNA--protein transferase</fullName>
        <ecNumber evidence="10 15">2.3.2.6</ecNumber>
    </recommendedName>
    <alternativeName>
        <fullName evidence="12 15">L/F-transferase</fullName>
    </alternativeName>
    <alternativeName>
        <fullName evidence="13 15">Leucyltransferase</fullName>
    </alternativeName>
    <alternativeName>
        <fullName evidence="14 15">Phenyalanyltransferase</fullName>
    </alternativeName>
</protein>
<evidence type="ECO:0000256" key="5">
    <source>
        <dbReference type="ARBA" id="ARBA00050607"/>
    </source>
</evidence>
<evidence type="ECO:0000256" key="7">
    <source>
        <dbReference type="ARBA" id="ARBA00051538"/>
    </source>
</evidence>
<dbReference type="InterPro" id="IPR004616">
    <property type="entry name" value="Leu/Phe-tRNA_Trfase"/>
</dbReference>
<dbReference type="FunFam" id="3.40.630.70:FF:000001">
    <property type="entry name" value="Leucyl/phenylalanyl-tRNA--protein transferase"/>
    <property type="match status" value="1"/>
</dbReference>
<dbReference type="Proteomes" id="UP001155546">
    <property type="component" value="Unassembled WGS sequence"/>
</dbReference>
<comment type="caution">
    <text evidence="16">The sequence shown here is derived from an EMBL/GenBank/DDBJ whole genome shotgun (WGS) entry which is preliminary data.</text>
</comment>
<dbReference type="HAMAP" id="MF_00688">
    <property type="entry name" value="Leu_Phe_trans"/>
    <property type="match status" value="1"/>
</dbReference>
<organism evidence="16 17">
    <name type="scientific">Shewanella holmiensis</name>
    <dbReference type="NCBI Taxonomy" id="2952222"/>
    <lineage>
        <taxon>Bacteria</taxon>
        <taxon>Pseudomonadati</taxon>
        <taxon>Pseudomonadota</taxon>
        <taxon>Gammaproteobacteria</taxon>
        <taxon>Alteromonadales</taxon>
        <taxon>Shewanellaceae</taxon>
        <taxon>Shewanella</taxon>
    </lineage>
</organism>
<dbReference type="InterPro" id="IPR016181">
    <property type="entry name" value="Acyl_CoA_acyltransferase"/>
</dbReference>
<comment type="similarity">
    <text evidence="9 15">Belongs to the L/F-transferase family.</text>
</comment>
<evidence type="ECO:0000256" key="10">
    <source>
        <dbReference type="ARBA" id="ARBA00066767"/>
    </source>
</evidence>
<evidence type="ECO:0000256" key="8">
    <source>
        <dbReference type="ARBA" id="ARBA00054043"/>
    </source>
</evidence>
<dbReference type="NCBIfam" id="TIGR00667">
    <property type="entry name" value="aat"/>
    <property type="match status" value="1"/>
</dbReference>
<gene>
    <name evidence="15 16" type="primary">aat</name>
    <name evidence="16" type="ORF">NE535_06535</name>
</gene>
<evidence type="ECO:0000256" key="3">
    <source>
        <dbReference type="ARBA" id="ARBA00022679"/>
    </source>
</evidence>
<reference evidence="16" key="1">
    <citation type="journal article" date="2023" name="Int. J. Syst. Evol. Microbiol.">
        <title>&lt;i&gt;Shewanella septentrionalis&lt;/i&gt; sp. nov. and &lt;i&gt;Shewanella holmiensis&lt;/i&gt; sp. nov., isolated from Baltic Sea water and sediments.</title>
        <authorList>
            <person name="Martin-Rodriguez A.J."/>
            <person name="Thorell K."/>
            <person name="Joffre E."/>
            <person name="Jensie-Markopoulos S."/>
            <person name="Moore E.R.B."/>
            <person name="Sjoling A."/>
        </authorList>
    </citation>
    <scope>NUCLEOTIDE SEQUENCE</scope>
    <source>
        <strain evidence="16">SP1S2-7</strain>
    </source>
</reference>
<dbReference type="PANTHER" id="PTHR30098">
    <property type="entry name" value="LEUCYL/PHENYLALANYL-TRNA--PROTEIN TRANSFERASE"/>
    <property type="match status" value="1"/>
</dbReference>
<dbReference type="EC" id="2.3.2.6" evidence="10 15"/>
<dbReference type="RefSeq" id="WP_261297858.1">
    <property type="nucleotide sequence ID" value="NZ_JAMTCD010000006.1"/>
</dbReference>
<comment type="subcellular location">
    <subcellularLocation>
        <location evidence="1 15">Cytoplasm</location>
    </subcellularLocation>
</comment>
<dbReference type="GO" id="GO:0005737">
    <property type="term" value="C:cytoplasm"/>
    <property type="evidence" value="ECO:0007669"/>
    <property type="project" value="UniProtKB-SubCell"/>
</dbReference>
<keyword evidence="17" id="KW-1185">Reference proteome</keyword>
<accession>A0A9X2WLQ1</accession>
<keyword evidence="3 15" id="KW-0808">Transferase</keyword>